<evidence type="ECO:0000313" key="1">
    <source>
        <dbReference type="EMBL" id="SFD71893.1"/>
    </source>
</evidence>
<protein>
    <submittedName>
        <fullName evidence="1">Uncharacterized conserved protein, DUF1499 family</fullName>
    </submittedName>
</protein>
<name>A0A1I1USV3_9RHOB</name>
<dbReference type="Proteomes" id="UP000198977">
    <property type="component" value="Unassembled WGS sequence"/>
</dbReference>
<dbReference type="RefSeq" id="WP_093922413.1">
    <property type="nucleotide sequence ID" value="NZ_FOMW01000002.1"/>
</dbReference>
<dbReference type="Pfam" id="PF07386">
    <property type="entry name" value="DUF1499"/>
    <property type="match status" value="1"/>
</dbReference>
<keyword evidence="2" id="KW-1185">Reference proteome</keyword>
<dbReference type="AlphaFoldDB" id="A0A1I1USV3"/>
<dbReference type="EMBL" id="FOMW01000002">
    <property type="protein sequence ID" value="SFD71893.1"/>
    <property type="molecule type" value="Genomic_DNA"/>
</dbReference>
<dbReference type="InterPro" id="IPR010865">
    <property type="entry name" value="DUF1499"/>
</dbReference>
<sequence length="132" mass="14393">MIGWILLLLVIGLLVYVRIAPSDAKRWNAEIDATQDSTTAGSATRVIVGDAATFARIHRAALALPRTEILSGSVEDGKVTYITRSNAIGFPDYTTVQLIGDQIRMFARLRFGTSDLGVNRGRLEHLVRAAQP</sequence>
<evidence type="ECO:0000313" key="2">
    <source>
        <dbReference type="Proteomes" id="UP000198977"/>
    </source>
</evidence>
<organism evidence="1 2">
    <name type="scientific">Sulfitobacter brevis</name>
    <dbReference type="NCBI Taxonomy" id="74348"/>
    <lineage>
        <taxon>Bacteria</taxon>
        <taxon>Pseudomonadati</taxon>
        <taxon>Pseudomonadota</taxon>
        <taxon>Alphaproteobacteria</taxon>
        <taxon>Rhodobacterales</taxon>
        <taxon>Roseobacteraceae</taxon>
        <taxon>Sulfitobacter</taxon>
    </lineage>
</organism>
<reference evidence="1 2" key="1">
    <citation type="submission" date="2016-10" db="EMBL/GenBank/DDBJ databases">
        <authorList>
            <person name="de Groot N.N."/>
        </authorList>
    </citation>
    <scope>NUCLEOTIDE SEQUENCE [LARGE SCALE GENOMIC DNA]</scope>
    <source>
        <strain evidence="1 2">DSM 11443</strain>
    </source>
</reference>
<gene>
    <name evidence="1" type="ORF">SAMN04488523_102173</name>
</gene>
<dbReference type="OrthoDB" id="8479024at2"/>
<accession>A0A1I1USV3</accession>
<proteinExistence type="predicted"/>
<dbReference type="STRING" id="74348.SAMN04488523_102173"/>